<sequence>MNQDIARFEVIRVAPGRVVLSATISNSDHRAVCVPNDMLPIGVHESDILVVVDETGRDVDLTPGLPLPGPERFVVLQPGMAMPIRPVMAEQYGLVAGGRYQVSLEVPGYYCDQILDMPPPYPIAGHTTGSLDQVLFRSDVIVVEMP</sequence>
<dbReference type="EMBL" id="FNHG01000013">
    <property type="protein sequence ID" value="SDM51156.1"/>
    <property type="molecule type" value="Genomic_DNA"/>
</dbReference>
<protein>
    <submittedName>
        <fullName evidence="1">Uncharacterized protein</fullName>
    </submittedName>
</protein>
<proteinExistence type="predicted"/>
<evidence type="ECO:0000313" key="2">
    <source>
        <dbReference type="Proteomes" id="UP000199759"/>
    </source>
</evidence>
<dbReference type="RefSeq" id="WP_143024110.1">
    <property type="nucleotide sequence ID" value="NZ_FNHG01000013.1"/>
</dbReference>
<keyword evidence="2" id="KW-1185">Reference proteome</keyword>
<reference evidence="1 2" key="1">
    <citation type="submission" date="2016-10" db="EMBL/GenBank/DDBJ databases">
        <authorList>
            <person name="de Groot N.N."/>
        </authorList>
    </citation>
    <scope>NUCLEOTIDE SEQUENCE [LARGE SCALE GENOMIC DNA]</scope>
    <source>
        <strain evidence="1 2">DSM 16077</strain>
    </source>
</reference>
<gene>
    <name evidence="1" type="ORF">SAMN04488568_1139</name>
</gene>
<accession>A0A1G9TTW0</accession>
<dbReference type="Proteomes" id="UP000199759">
    <property type="component" value="Unassembled WGS sequence"/>
</dbReference>
<evidence type="ECO:0000313" key="1">
    <source>
        <dbReference type="EMBL" id="SDM51156.1"/>
    </source>
</evidence>
<organism evidence="1 2">
    <name type="scientific">Maricaulis salignorans</name>
    <dbReference type="NCBI Taxonomy" id="144026"/>
    <lineage>
        <taxon>Bacteria</taxon>
        <taxon>Pseudomonadati</taxon>
        <taxon>Pseudomonadota</taxon>
        <taxon>Alphaproteobacteria</taxon>
        <taxon>Maricaulales</taxon>
        <taxon>Maricaulaceae</taxon>
        <taxon>Maricaulis</taxon>
    </lineage>
</organism>
<name>A0A1G9TTW0_9PROT</name>
<dbReference type="AlphaFoldDB" id="A0A1G9TTW0"/>